<organism evidence="10 11">
    <name type="scientific">Insulibacter thermoxylanivorax</name>
    <dbReference type="NCBI Taxonomy" id="2749268"/>
    <lineage>
        <taxon>Bacteria</taxon>
        <taxon>Bacillati</taxon>
        <taxon>Bacillota</taxon>
        <taxon>Bacilli</taxon>
        <taxon>Bacillales</taxon>
        <taxon>Paenibacillaceae</taxon>
        <taxon>Insulibacter</taxon>
    </lineage>
</organism>
<comment type="function">
    <text evidence="7 9">One of the primary rRNA binding proteins, it binds directly near the 3'-end of the 23S rRNA, where it nucleates assembly of the 50S subunit.</text>
</comment>
<dbReference type="InterPro" id="IPR000597">
    <property type="entry name" value="Ribosomal_uL3"/>
</dbReference>
<gene>
    <name evidence="7 10" type="primary">rplC</name>
    <name evidence="10" type="ORF">PRECH8_21470</name>
</gene>
<dbReference type="RefSeq" id="WP_200967072.1">
    <property type="nucleotide sequence ID" value="NZ_BMAQ01000029.1"/>
</dbReference>
<keyword evidence="4 7" id="KW-0689">Ribosomal protein</keyword>
<dbReference type="Gene3D" id="3.30.160.810">
    <property type="match status" value="1"/>
</dbReference>
<dbReference type="Proteomes" id="UP000654993">
    <property type="component" value="Unassembled WGS sequence"/>
</dbReference>
<dbReference type="SUPFAM" id="SSF50447">
    <property type="entry name" value="Translation proteins"/>
    <property type="match status" value="1"/>
</dbReference>
<evidence type="ECO:0000256" key="6">
    <source>
        <dbReference type="ARBA" id="ARBA00035243"/>
    </source>
</evidence>
<comment type="caution">
    <text evidence="10">The sequence shown here is derived from an EMBL/GenBank/DDBJ whole genome shotgun (WGS) entry which is preliminary data.</text>
</comment>
<dbReference type="EMBL" id="BMAQ01000029">
    <property type="protein sequence ID" value="GFR38851.1"/>
    <property type="molecule type" value="Genomic_DNA"/>
</dbReference>
<dbReference type="PROSITE" id="PS00474">
    <property type="entry name" value="RIBOSOMAL_L3"/>
    <property type="match status" value="1"/>
</dbReference>
<keyword evidence="3 7" id="KW-0694">RNA-binding</keyword>
<dbReference type="GO" id="GO:0019843">
    <property type="term" value="F:rRNA binding"/>
    <property type="evidence" value="ECO:0007669"/>
    <property type="project" value="UniProtKB-UniRule"/>
</dbReference>
<comment type="similarity">
    <text evidence="1 7 8">Belongs to the universal ribosomal protein uL3 family.</text>
</comment>
<dbReference type="HAMAP" id="MF_01325_B">
    <property type="entry name" value="Ribosomal_uL3_B"/>
    <property type="match status" value="1"/>
</dbReference>
<keyword evidence="5 7" id="KW-0687">Ribonucleoprotein</keyword>
<evidence type="ECO:0000256" key="3">
    <source>
        <dbReference type="ARBA" id="ARBA00022884"/>
    </source>
</evidence>
<dbReference type="InterPro" id="IPR019927">
    <property type="entry name" value="Ribosomal_uL3_bac/org-type"/>
</dbReference>
<reference evidence="10" key="1">
    <citation type="submission" date="2020-08" db="EMBL/GenBank/DDBJ databases">
        <authorList>
            <person name="Uke A."/>
            <person name="Chhe C."/>
            <person name="Baramee S."/>
            <person name="Kosugi A."/>
        </authorList>
    </citation>
    <scope>NUCLEOTIDE SEQUENCE</scope>
    <source>
        <strain evidence="10">DA-C8</strain>
    </source>
</reference>
<protein>
    <recommendedName>
        <fullName evidence="6 7">Large ribosomal subunit protein uL3</fullName>
    </recommendedName>
</protein>
<dbReference type="GO" id="GO:0006412">
    <property type="term" value="P:translation"/>
    <property type="evidence" value="ECO:0007669"/>
    <property type="project" value="UniProtKB-UniRule"/>
</dbReference>
<dbReference type="GO" id="GO:0022625">
    <property type="term" value="C:cytosolic large ribosomal subunit"/>
    <property type="evidence" value="ECO:0007669"/>
    <property type="project" value="TreeGrafter"/>
</dbReference>
<dbReference type="GO" id="GO:0003735">
    <property type="term" value="F:structural constituent of ribosome"/>
    <property type="evidence" value="ECO:0007669"/>
    <property type="project" value="UniProtKB-UniRule"/>
</dbReference>
<evidence type="ECO:0000256" key="2">
    <source>
        <dbReference type="ARBA" id="ARBA00022730"/>
    </source>
</evidence>
<dbReference type="FunFam" id="2.40.30.10:FF:000004">
    <property type="entry name" value="50S ribosomal protein L3"/>
    <property type="match status" value="1"/>
</dbReference>
<evidence type="ECO:0000313" key="10">
    <source>
        <dbReference type="EMBL" id="GFR38851.1"/>
    </source>
</evidence>
<evidence type="ECO:0000256" key="4">
    <source>
        <dbReference type="ARBA" id="ARBA00022980"/>
    </source>
</evidence>
<name>A0A916QI36_9BACL</name>
<dbReference type="Gene3D" id="2.40.30.10">
    <property type="entry name" value="Translation factors"/>
    <property type="match status" value="1"/>
</dbReference>
<sequence length="213" mass="23213">MTKGILGRKLGMTQMFSPEGLVYPVTVIEAGPCVVLQKKNIENDGYEAIQIGFDDKKEKNATKPELGHAKKANAPVKRFVREIRGANPEEYELGQELKADIFAEGEYVDVTATSKGKGFAGVIKRHGQARGPMSHGSKYHRGIGSMAVIRTANRIPKGKKMPGRMGSETVTIQNLEIVKVDAERNIIVVKGSIPGPKNGYVKIKSAVKKKQQA</sequence>
<dbReference type="PANTHER" id="PTHR11229:SF16">
    <property type="entry name" value="LARGE RIBOSOMAL SUBUNIT PROTEIN UL3C"/>
    <property type="match status" value="1"/>
</dbReference>
<evidence type="ECO:0000256" key="7">
    <source>
        <dbReference type="HAMAP-Rule" id="MF_01325"/>
    </source>
</evidence>
<evidence type="ECO:0000256" key="8">
    <source>
        <dbReference type="RuleBase" id="RU003905"/>
    </source>
</evidence>
<dbReference type="InterPro" id="IPR019926">
    <property type="entry name" value="Ribosomal_uL3_CS"/>
</dbReference>
<dbReference type="InterPro" id="IPR009000">
    <property type="entry name" value="Transl_B-barrel_sf"/>
</dbReference>
<dbReference type="FunFam" id="3.30.160.810:FF:000002">
    <property type="entry name" value="50S ribosomal protein L3"/>
    <property type="match status" value="1"/>
</dbReference>
<evidence type="ECO:0000256" key="1">
    <source>
        <dbReference type="ARBA" id="ARBA00006540"/>
    </source>
</evidence>
<dbReference type="NCBIfam" id="TIGR03625">
    <property type="entry name" value="L3_bact"/>
    <property type="match status" value="1"/>
</dbReference>
<comment type="subunit">
    <text evidence="7 9">Part of the 50S ribosomal subunit. Forms a cluster with proteins L14 and L19.</text>
</comment>
<evidence type="ECO:0000313" key="11">
    <source>
        <dbReference type="Proteomes" id="UP000654993"/>
    </source>
</evidence>
<dbReference type="PANTHER" id="PTHR11229">
    <property type="entry name" value="50S RIBOSOMAL PROTEIN L3"/>
    <property type="match status" value="1"/>
</dbReference>
<keyword evidence="11" id="KW-1185">Reference proteome</keyword>
<dbReference type="Pfam" id="PF00297">
    <property type="entry name" value="Ribosomal_L3"/>
    <property type="match status" value="1"/>
</dbReference>
<reference evidence="10" key="2">
    <citation type="journal article" date="2021" name="Data Brief">
        <title>Draft genome sequence data of the facultative, thermophilic, xylanolytic bacterium Paenibacillus sp. strain DA-C8.</title>
        <authorList>
            <person name="Chhe C."/>
            <person name="Uke A."/>
            <person name="Baramee S."/>
            <person name="Ungkulpasvich U."/>
            <person name="Tachaapaikoon C."/>
            <person name="Pason P."/>
            <person name="Waeonukul R."/>
            <person name="Ratanakhanokchai K."/>
            <person name="Kosugi A."/>
        </authorList>
    </citation>
    <scope>NUCLEOTIDE SEQUENCE</scope>
    <source>
        <strain evidence="10">DA-C8</strain>
    </source>
</reference>
<proteinExistence type="inferred from homology"/>
<accession>A0A916QI36</accession>
<keyword evidence="2 7" id="KW-0699">rRNA-binding</keyword>
<dbReference type="AlphaFoldDB" id="A0A916QI36"/>
<evidence type="ECO:0000256" key="9">
    <source>
        <dbReference type="RuleBase" id="RU003906"/>
    </source>
</evidence>
<evidence type="ECO:0000256" key="5">
    <source>
        <dbReference type="ARBA" id="ARBA00023274"/>
    </source>
</evidence>